<accession>A0ABT5LGR5</accession>
<dbReference type="RefSeq" id="WP_273555606.1">
    <property type="nucleotide sequence ID" value="NZ_JAQRFI010000032.1"/>
</dbReference>
<organism evidence="1 2">
    <name type="scientific">Xenorhabdus yunnanensis</name>
    <dbReference type="NCBI Taxonomy" id="3025878"/>
    <lineage>
        <taxon>Bacteria</taxon>
        <taxon>Pseudomonadati</taxon>
        <taxon>Pseudomonadota</taxon>
        <taxon>Gammaproteobacteria</taxon>
        <taxon>Enterobacterales</taxon>
        <taxon>Morganellaceae</taxon>
        <taxon>Xenorhabdus</taxon>
    </lineage>
</organism>
<protein>
    <recommendedName>
        <fullName evidence="3">Restriction endonuclease subunit S</fullName>
    </recommendedName>
</protein>
<comment type="caution">
    <text evidence="1">The sequence shown here is derived from an EMBL/GenBank/DDBJ whole genome shotgun (WGS) entry which is preliminary data.</text>
</comment>
<reference evidence="1 2" key="1">
    <citation type="submission" date="2023-02" db="EMBL/GenBank/DDBJ databases">
        <title>Entomopathogenic bacteria.</title>
        <authorList>
            <person name="Machado R.A."/>
        </authorList>
    </citation>
    <scope>NUCLEOTIDE SEQUENCE [LARGE SCALE GENOMIC DNA]</scope>
    <source>
        <strain evidence="1 2">XENO-10</strain>
    </source>
</reference>
<gene>
    <name evidence="1" type="ORF">PSI23_13655</name>
</gene>
<keyword evidence="2" id="KW-1185">Reference proteome</keyword>
<proteinExistence type="predicted"/>
<dbReference type="EMBL" id="JAQRFI010000032">
    <property type="protein sequence ID" value="MDC9590307.1"/>
    <property type="molecule type" value="Genomic_DNA"/>
</dbReference>
<evidence type="ECO:0008006" key="3">
    <source>
        <dbReference type="Google" id="ProtNLM"/>
    </source>
</evidence>
<dbReference type="Proteomes" id="UP001217178">
    <property type="component" value="Unassembled WGS sequence"/>
</dbReference>
<evidence type="ECO:0000313" key="1">
    <source>
        <dbReference type="EMBL" id="MDC9590307.1"/>
    </source>
</evidence>
<sequence>MQRIAVNELKNFTVTLPSLAKQKAMGGMYLAVREKRYYQQRLAVLYEQQILS</sequence>
<name>A0ABT5LGR5_9GAMM</name>
<evidence type="ECO:0000313" key="2">
    <source>
        <dbReference type="Proteomes" id="UP001217178"/>
    </source>
</evidence>